<dbReference type="SUPFAM" id="SSF88946">
    <property type="entry name" value="Sigma2 domain of RNA polymerase sigma factors"/>
    <property type="match status" value="1"/>
</dbReference>
<dbReference type="EMBL" id="CP107006">
    <property type="protein sequence ID" value="UYQ95764.1"/>
    <property type="molecule type" value="Genomic_DNA"/>
</dbReference>
<evidence type="ECO:0000256" key="4">
    <source>
        <dbReference type="ARBA" id="ARBA00023163"/>
    </source>
</evidence>
<dbReference type="InterPro" id="IPR007627">
    <property type="entry name" value="RNA_pol_sigma70_r2"/>
</dbReference>
<dbReference type="Pfam" id="PF08281">
    <property type="entry name" value="Sigma70_r4_2"/>
    <property type="match status" value="1"/>
</dbReference>
<dbReference type="InterPro" id="IPR039425">
    <property type="entry name" value="RNA_pol_sigma-70-like"/>
</dbReference>
<keyword evidence="2" id="KW-0805">Transcription regulation</keyword>
<dbReference type="SUPFAM" id="SSF88659">
    <property type="entry name" value="Sigma3 and sigma4 domains of RNA polymerase sigma factors"/>
    <property type="match status" value="1"/>
</dbReference>
<comment type="similarity">
    <text evidence="1">Belongs to the sigma-70 factor family. ECF subfamily.</text>
</comment>
<dbReference type="InterPro" id="IPR013324">
    <property type="entry name" value="RNA_pol_sigma_r3/r4-like"/>
</dbReference>
<dbReference type="NCBIfam" id="TIGR02937">
    <property type="entry name" value="sigma70-ECF"/>
    <property type="match status" value="1"/>
</dbReference>
<protein>
    <submittedName>
        <fullName evidence="7">Sigma-70 family RNA polymerase sigma factor</fullName>
    </submittedName>
</protein>
<dbReference type="Gene3D" id="1.10.1740.10">
    <property type="match status" value="1"/>
</dbReference>
<keyword evidence="5" id="KW-0812">Transmembrane</keyword>
<keyword evidence="5" id="KW-1133">Transmembrane helix</keyword>
<accession>A0ABY6J7W2</accession>
<proteinExistence type="inferred from homology"/>
<keyword evidence="5" id="KW-0472">Membrane</keyword>
<dbReference type="InterPro" id="IPR013325">
    <property type="entry name" value="RNA_pol_sigma_r2"/>
</dbReference>
<name>A0ABY6J7W2_9BACT</name>
<dbReference type="Gene3D" id="1.10.10.10">
    <property type="entry name" value="Winged helix-like DNA-binding domain superfamily/Winged helix DNA-binding domain"/>
    <property type="match status" value="1"/>
</dbReference>
<gene>
    <name evidence="7" type="ORF">MKQ68_11690</name>
</gene>
<evidence type="ECO:0000256" key="2">
    <source>
        <dbReference type="ARBA" id="ARBA00023015"/>
    </source>
</evidence>
<dbReference type="InterPro" id="IPR014284">
    <property type="entry name" value="RNA_pol_sigma-70_dom"/>
</dbReference>
<reference evidence="7" key="1">
    <citation type="submission" date="2022-10" db="EMBL/GenBank/DDBJ databases">
        <title>Chitinophaga sp. nov., isolated from soil.</title>
        <authorList>
            <person name="Jeon C.O."/>
        </authorList>
    </citation>
    <scope>NUCLEOTIDE SEQUENCE</scope>
    <source>
        <strain evidence="7">R8</strain>
    </source>
</reference>
<evidence type="ECO:0000256" key="1">
    <source>
        <dbReference type="ARBA" id="ARBA00010641"/>
    </source>
</evidence>
<feature type="transmembrane region" description="Helical" evidence="5">
    <location>
        <begin position="175"/>
        <end position="194"/>
    </location>
</feature>
<dbReference type="RefSeq" id="WP_264283448.1">
    <property type="nucleotide sequence ID" value="NZ_CP107006.1"/>
</dbReference>
<evidence type="ECO:0000256" key="5">
    <source>
        <dbReference type="SAM" id="Phobius"/>
    </source>
</evidence>
<dbReference type="InterPro" id="IPR013249">
    <property type="entry name" value="RNA_pol_sigma70_r4_t2"/>
</dbReference>
<keyword evidence="8" id="KW-1185">Reference proteome</keyword>
<evidence type="ECO:0000256" key="3">
    <source>
        <dbReference type="ARBA" id="ARBA00023082"/>
    </source>
</evidence>
<feature type="domain" description="HTH luxR-type" evidence="6">
    <location>
        <begin position="129"/>
        <end position="187"/>
    </location>
</feature>
<dbReference type="SMART" id="SM00421">
    <property type="entry name" value="HTH_LUXR"/>
    <property type="match status" value="1"/>
</dbReference>
<dbReference type="InterPro" id="IPR036388">
    <property type="entry name" value="WH-like_DNA-bd_sf"/>
</dbReference>
<dbReference type="Proteomes" id="UP001162741">
    <property type="component" value="Chromosome"/>
</dbReference>
<keyword evidence="3" id="KW-0731">Sigma factor</keyword>
<evidence type="ECO:0000313" key="7">
    <source>
        <dbReference type="EMBL" id="UYQ95764.1"/>
    </source>
</evidence>
<dbReference type="InterPro" id="IPR000792">
    <property type="entry name" value="Tscrpt_reg_LuxR_C"/>
</dbReference>
<evidence type="ECO:0000313" key="8">
    <source>
        <dbReference type="Proteomes" id="UP001162741"/>
    </source>
</evidence>
<sequence length="197" mass="22891">MTSRHDYNEKEYLQAVAQGDEVAFAEVFHRYRNKVYTIALNITRSEPVAEEILLDVFLKVWLKREQLYGLEHFSAWLFTITRNRVFSTLKQMAQDKRATLVDEELLTDHENPNSRLLDKEYQKVLQQAVAGLSPQQKKVYHLIREGGLKREEAAQQLNLSPETVKRHLSEAMQFIRAYCLSHLGVYGTLVVLVLPNC</sequence>
<dbReference type="Pfam" id="PF04542">
    <property type="entry name" value="Sigma70_r2"/>
    <property type="match status" value="1"/>
</dbReference>
<keyword evidence="4" id="KW-0804">Transcription</keyword>
<dbReference type="PANTHER" id="PTHR43133:SF46">
    <property type="entry name" value="RNA POLYMERASE SIGMA-70 FACTOR ECF SUBFAMILY"/>
    <property type="match status" value="1"/>
</dbReference>
<organism evidence="7 8">
    <name type="scientific">Chitinophaga horti</name>
    <dbReference type="NCBI Taxonomy" id="2920382"/>
    <lineage>
        <taxon>Bacteria</taxon>
        <taxon>Pseudomonadati</taxon>
        <taxon>Bacteroidota</taxon>
        <taxon>Chitinophagia</taxon>
        <taxon>Chitinophagales</taxon>
        <taxon>Chitinophagaceae</taxon>
        <taxon>Chitinophaga</taxon>
    </lineage>
</organism>
<evidence type="ECO:0000259" key="6">
    <source>
        <dbReference type="SMART" id="SM00421"/>
    </source>
</evidence>
<dbReference type="PANTHER" id="PTHR43133">
    <property type="entry name" value="RNA POLYMERASE ECF-TYPE SIGMA FACTO"/>
    <property type="match status" value="1"/>
</dbReference>